<protein>
    <submittedName>
        <fullName evidence="3">Uncharacterized protein</fullName>
    </submittedName>
</protein>
<keyword evidence="1" id="KW-0472">Membrane</keyword>
<evidence type="ECO:0000313" key="4">
    <source>
        <dbReference type="Proteomes" id="UP000315112"/>
    </source>
</evidence>
<dbReference type="RefSeq" id="WP_145882090.1">
    <property type="nucleotide sequence ID" value="NZ_CP046904.1"/>
</dbReference>
<evidence type="ECO:0000313" key="2">
    <source>
        <dbReference type="EMBL" id="QGZ40781.1"/>
    </source>
</evidence>
<dbReference type="EMBL" id="VLKW01000020">
    <property type="protein sequence ID" value="TWI40750.1"/>
    <property type="molecule type" value="Genomic_DNA"/>
</dbReference>
<feature type="transmembrane region" description="Helical" evidence="1">
    <location>
        <begin position="25"/>
        <end position="44"/>
    </location>
</feature>
<keyword evidence="5" id="KW-1185">Reference proteome</keyword>
<reference evidence="3" key="2">
    <citation type="submission" date="2019-07" db="EMBL/GenBank/DDBJ databases">
        <authorList>
            <person name="Whitman W."/>
            <person name="Huntemann M."/>
            <person name="Clum A."/>
            <person name="Pillay M."/>
            <person name="Palaniappan K."/>
            <person name="Varghese N."/>
            <person name="Mikhailova N."/>
            <person name="Stamatis D."/>
            <person name="Reddy T."/>
            <person name="Daum C."/>
            <person name="Shapiro N."/>
            <person name="Ivanova N."/>
            <person name="Kyrpides N."/>
            <person name="Woyke T."/>
        </authorList>
    </citation>
    <scope>NUCLEOTIDE SEQUENCE</scope>
    <source>
        <strain evidence="3">CGMCC 1.10685</strain>
    </source>
</reference>
<reference evidence="3 4" key="1">
    <citation type="journal article" date="2015" name="Stand. Genomic Sci.">
        <title>Genomic Encyclopedia of Bacterial and Archaeal Type Strains, Phase III: the genomes of soil and plant-associated and newly described type strains.</title>
        <authorList>
            <person name="Whitman W.B."/>
            <person name="Woyke T."/>
            <person name="Klenk H.P."/>
            <person name="Zhou Y."/>
            <person name="Lilburn T.G."/>
            <person name="Beck B.J."/>
            <person name="De Vos P."/>
            <person name="Vandamme P."/>
            <person name="Eisen J.A."/>
            <person name="Garrity G."/>
            <person name="Hugenholtz P."/>
            <person name="Kyrpides N.C."/>
        </authorList>
    </citation>
    <scope>NUCLEOTIDE SEQUENCE [LARGE SCALE GENOMIC DNA]</scope>
    <source>
        <strain evidence="3 4">CGMCC 1.10685</strain>
    </source>
</reference>
<evidence type="ECO:0000313" key="5">
    <source>
        <dbReference type="Proteomes" id="UP000437862"/>
    </source>
</evidence>
<evidence type="ECO:0000313" key="3">
    <source>
        <dbReference type="EMBL" id="TWI40750.1"/>
    </source>
</evidence>
<dbReference type="Proteomes" id="UP000437862">
    <property type="component" value="Chromosome"/>
</dbReference>
<dbReference type="EMBL" id="CP046904">
    <property type="protein sequence ID" value="QGZ40781.1"/>
    <property type="molecule type" value="Genomic_DNA"/>
</dbReference>
<name>A0A562P935_9BURK</name>
<sequence length="529" mass="56435">MSAAVYAAAGIGGISALLYLRRKRWLDALLAVTAGAALAAMLGLPPESASVDTVKLDTAARGDALQAALLAVPQARAIAATGDGLHEAQWQDLPARPLAWQAPATDALMLEFERTVPLGRTFALTIARSAPQPGWRLQLLAENGQLLDEATAQGAAARLTVQWLPPVAEQLVLRARVLDAQGKVLQQGPVPVRVVEAEPLRVAGRFGAPSFDTRTLNGLLAGSHALLDWQTVLGKDVMRTETPAAPLGNPNLVVIDAAWFERQAGARAALLAQVARGVPLLILGGSAREPGAWQALRPALAAQSATTEKDDERRFDIAGGRLALAPASFTPTAWAVAARDDAGKPWLWQRDWEGGRILWLGVAEWHRHAIAAPIALGHWWQRVLDHAAAGTPRNIVWRQPDPMPLPGLRTELCAAGVPAGAAVQAGEQSLRWQPRGDGACVALWPRQPGWLTVRSGDAVTQAYVYGANDWPAWQAGLRRAATARYLARSPARSLPGPGVPGAPAMTLPAWPFALLAMAALLALWWRERR</sequence>
<accession>A0A562P935</accession>
<reference evidence="2 5" key="3">
    <citation type="submission" date="2019-12" db="EMBL/GenBank/DDBJ databases">
        <title>Draft Genome Sequences of Six Type Strains of the Genus Massilia.</title>
        <authorList>
            <person name="Miess H."/>
            <person name="Frediansyah A."/>
            <person name="Goeker M."/>
            <person name="Gross H."/>
        </authorList>
    </citation>
    <scope>NUCLEOTIDE SEQUENCE [LARGE SCALE GENOMIC DNA]</scope>
    <source>
        <strain evidence="2 5">DSM 26639</strain>
    </source>
</reference>
<keyword evidence="1" id="KW-0812">Transmembrane</keyword>
<organism evidence="3 4">
    <name type="scientific">Pseudoduganella flava</name>
    <dbReference type="NCBI Taxonomy" id="871742"/>
    <lineage>
        <taxon>Bacteria</taxon>
        <taxon>Pseudomonadati</taxon>
        <taxon>Pseudomonadota</taxon>
        <taxon>Betaproteobacteria</taxon>
        <taxon>Burkholderiales</taxon>
        <taxon>Oxalobacteraceae</taxon>
        <taxon>Telluria group</taxon>
        <taxon>Pseudoduganella</taxon>
    </lineage>
</organism>
<dbReference type="OrthoDB" id="8740628at2"/>
<gene>
    <name evidence="2" type="ORF">GO485_18060</name>
    <name evidence="3" type="ORF">IP92_05839</name>
</gene>
<evidence type="ECO:0000256" key="1">
    <source>
        <dbReference type="SAM" id="Phobius"/>
    </source>
</evidence>
<dbReference type="AlphaFoldDB" id="A0A562P935"/>
<dbReference type="Proteomes" id="UP000315112">
    <property type="component" value="Unassembled WGS sequence"/>
</dbReference>
<feature type="transmembrane region" description="Helical" evidence="1">
    <location>
        <begin position="507"/>
        <end position="525"/>
    </location>
</feature>
<proteinExistence type="predicted"/>
<keyword evidence="1" id="KW-1133">Transmembrane helix</keyword>